<dbReference type="EMBL" id="JAFCIX010000017">
    <property type="protein sequence ID" value="KAH6601131.1"/>
    <property type="molecule type" value="Genomic_DNA"/>
</dbReference>
<reference evidence="5 6" key="1">
    <citation type="submission" date="2021-02" db="EMBL/GenBank/DDBJ databases">
        <title>Variation within the Batrachochytrium salamandrivorans European outbreak.</title>
        <authorList>
            <person name="Kelly M."/>
            <person name="Pasmans F."/>
            <person name="Shea T.P."/>
            <person name="Munoz J.F."/>
            <person name="Carranza S."/>
            <person name="Cuomo C.A."/>
            <person name="Martel A."/>
        </authorList>
    </citation>
    <scope>NUCLEOTIDE SEQUENCE [LARGE SCALE GENOMIC DNA]</scope>
    <source>
        <strain evidence="5 6">AMFP18/2</strain>
    </source>
</reference>
<dbReference type="Gene3D" id="3.30.70.330">
    <property type="match status" value="1"/>
</dbReference>
<dbReference type="Proteomes" id="UP001648503">
    <property type="component" value="Unassembled WGS sequence"/>
</dbReference>
<name>A0ABQ8FR63_9FUNG</name>
<evidence type="ECO:0000313" key="6">
    <source>
        <dbReference type="Proteomes" id="UP001648503"/>
    </source>
</evidence>
<sequence>MDQLCPDTTLHSTVYPLTDPLGMLPNNTLTKQDSLGNKNSPTAVGDHVNSGTELDPEPSPRLYVGNFTDKVTEYTILKLFERHGKIASIDYLWHQEGPKHGMPRGYCFVEMGTKEDAGRAVAALNNKVVGGRPLSVAYSAARSAASEDDGLTGWQRRAAREAQAAAIASVNQRLQAKTGAAGSTESKIKALERKLSQIQQQQQAASSSSTSVNSLIQHTSTLTPRSTAPHKRHAAGRGSSQSSHRGGPDQNHLERSNRGSTGRGSSAFSDTSTGRSFRFNPLSKPK</sequence>
<feature type="region of interest" description="Disordered" evidence="3">
    <location>
        <begin position="21"/>
        <end position="57"/>
    </location>
</feature>
<dbReference type="InterPro" id="IPR035979">
    <property type="entry name" value="RBD_domain_sf"/>
</dbReference>
<proteinExistence type="predicted"/>
<dbReference type="SUPFAM" id="SSF54928">
    <property type="entry name" value="RNA-binding domain, RBD"/>
    <property type="match status" value="1"/>
</dbReference>
<gene>
    <name evidence="5" type="ORF">BASA50_001809</name>
</gene>
<dbReference type="InterPro" id="IPR000504">
    <property type="entry name" value="RRM_dom"/>
</dbReference>
<protein>
    <recommendedName>
        <fullName evidence="4">RRM domain-containing protein</fullName>
    </recommendedName>
</protein>
<evidence type="ECO:0000256" key="3">
    <source>
        <dbReference type="SAM" id="MobiDB-lite"/>
    </source>
</evidence>
<dbReference type="InterPro" id="IPR012677">
    <property type="entry name" value="Nucleotide-bd_a/b_plait_sf"/>
</dbReference>
<feature type="region of interest" description="Disordered" evidence="3">
    <location>
        <begin position="199"/>
        <end position="286"/>
    </location>
</feature>
<dbReference type="Pfam" id="PF00076">
    <property type="entry name" value="RRM_1"/>
    <property type="match status" value="1"/>
</dbReference>
<organism evidence="5 6">
    <name type="scientific">Batrachochytrium salamandrivorans</name>
    <dbReference type="NCBI Taxonomy" id="1357716"/>
    <lineage>
        <taxon>Eukaryota</taxon>
        <taxon>Fungi</taxon>
        <taxon>Fungi incertae sedis</taxon>
        <taxon>Chytridiomycota</taxon>
        <taxon>Chytridiomycota incertae sedis</taxon>
        <taxon>Chytridiomycetes</taxon>
        <taxon>Rhizophydiales</taxon>
        <taxon>Rhizophydiales incertae sedis</taxon>
        <taxon>Batrachochytrium</taxon>
    </lineage>
</organism>
<evidence type="ECO:0000256" key="1">
    <source>
        <dbReference type="ARBA" id="ARBA00022884"/>
    </source>
</evidence>
<accession>A0ABQ8FR63</accession>
<keyword evidence="6" id="KW-1185">Reference proteome</keyword>
<dbReference type="PANTHER" id="PTHR21245">
    <property type="entry name" value="HETEROGENEOUS NUCLEAR RIBONUCLEOPROTEIN"/>
    <property type="match status" value="1"/>
</dbReference>
<feature type="compositionally biased region" description="Low complexity" evidence="3">
    <location>
        <begin position="199"/>
        <end position="217"/>
    </location>
</feature>
<evidence type="ECO:0000256" key="2">
    <source>
        <dbReference type="PROSITE-ProRule" id="PRU00176"/>
    </source>
</evidence>
<dbReference type="SMART" id="SM00360">
    <property type="entry name" value="RRM"/>
    <property type="match status" value="1"/>
</dbReference>
<evidence type="ECO:0000259" key="4">
    <source>
        <dbReference type="PROSITE" id="PS50102"/>
    </source>
</evidence>
<feature type="compositionally biased region" description="Low complexity" evidence="3">
    <location>
        <begin position="236"/>
        <end position="245"/>
    </location>
</feature>
<dbReference type="PROSITE" id="PS50102">
    <property type="entry name" value="RRM"/>
    <property type="match status" value="1"/>
</dbReference>
<evidence type="ECO:0000313" key="5">
    <source>
        <dbReference type="EMBL" id="KAH6601131.1"/>
    </source>
</evidence>
<comment type="caution">
    <text evidence="5">The sequence shown here is derived from an EMBL/GenBank/DDBJ whole genome shotgun (WGS) entry which is preliminary data.</text>
</comment>
<feature type="domain" description="RRM" evidence="4">
    <location>
        <begin position="60"/>
        <end position="141"/>
    </location>
</feature>
<keyword evidence="1 2" id="KW-0694">RNA-binding</keyword>
<feature type="compositionally biased region" description="Polar residues" evidence="3">
    <location>
        <begin position="25"/>
        <end position="42"/>
    </location>
</feature>